<gene>
    <name evidence="2" type="ORF">A2856_01375</name>
</gene>
<evidence type="ECO:0000259" key="1">
    <source>
        <dbReference type="Pfam" id="PF12728"/>
    </source>
</evidence>
<name>A0A1F7TK30_9BACT</name>
<dbReference type="GO" id="GO:0003677">
    <property type="term" value="F:DNA binding"/>
    <property type="evidence" value="ECO:0007669"/>
    <property type="project" value="InterPro"/>
</dbReference>
<protein>
    <recommendedName>
        <fullName evidence="1">Helix-turn-helix domain-containing protein</fullName>
    </recommendedName>
</protein>
<dbReference type="STRING" id="1802385.A2856_01375"/>
<dbReference type="NCBIfam" id="TIGR01764">
    <property type="entry name" value="excise"/>
    <property type="match status" value="1"/>
</dbReference>
<dbReference type="AlphaFoldDB" id="A0A1F7TK30"/>
<reference evidence="2 3" key="1">
    <citation type="journal article" date="2016" name="Nat. Commun.">
        <title>Thousands of microbial genomes shed light on interconnected biogeochemical processes in an aquifer system.</title>
        <authorList>
            <person name="Anantharaman K."/>
            <person name="Brown C.T."/>
            <person name="Hug L.A."/>
            <person name="Sharon I."/>
            <person name="Castelle C.J."/>
            <person name="Probst A.J."/>
            <person name="Thomas B.C."/>
            <person name="Singh A."/>
            <person name="Wilkins M.J."/>
            <person name="Karaoz U."/>
            <person name="Brodie E.L."/>
            <person name="Williams K.H."/>
            <person name="Hubbard S.S."/>
            <person name="Banfield J.F."/>
        </authorList>
    </citation>
    <scope>NUCLEOTIDE SEQUENCE [LARGE SCALE GENOMIC DNA]</scope>
</reference>
<dbReference type="InterPro" id="IPR010093">
    <property type="entry name" value="SinI_DNA-bd"/>
</dbReference>
<proteinExistence type="predicted"/>
<dbReference type="Pfam" id="PF12728">
    <property type="entry name" value="HTH_17"/>
    <property type="match status" value="1"/>
</dbReference>
<sequence length="100" mass="11575">MAINSIIRVSVSEAARLFGVCQRTIRRALAEQEITYVVVQGRYKINFESLLRWSQTTTTVRNKRDKAGIGQFVDHWRIRNKLFSPNPKALLENDEESPKL</sequence>
<evidence type="ECO:0000313" key="3">
    <source>
        <dbReference type="Proteomes" id="UP000177885"/>
    </source>
</evidence>
<comment type="caution">
    <text evidence="2">The sequence shown here is derived from an EMBL/GenBank/DDBJ whole genome shotgun (WGS) entry which is preliminary data.</text>
</comment>
<accession>A0A1F7TK30</accession>
<organism evidence="2 3">
    <name type="scientific">Candidatus Uhrbacteria bacterium RIFCSPHIGHO2_01_FULL_63_20</name>
    <dbReference type="NCBI Taxonomy" id="1802385"/>
    <lineage>
        <taxon>Bacteria</taxon>
        <taxon>Candidatus Uhriibacteriota</taxon>
    </lineage>
</organism>
<evidence type="ECO:0000313" key="2">
    <source>
        <dbReference type="EMBL" id="OGL66330.1"/>
    </source>
</evidence>
<dbReference type="InterPro" id="IPR041657">
    <property type="entry name" value="HTH_17"/>
</dbReference>
<dbReference type="EMBL" id="MGDT01000007">
    <property type="protein sequence ID" value="OGL66330.1"/>
    <property type="molecule type" value="Genomic_DNA"/>
</dbReference>
<dbReference type="Proteomes" id="UP000177885">
    <property type="component" value="Unassembled WGS sequence"/>
</dbReference>
<feature type="domain" description="Helix-turn-helix" evidence="1">
    <location>
        <begin position="10"/>
        <end position="53"/>
    </location>
</feature>